<dbReference type="AlphaFoldDB" id="A0A1Y6EQR9"/>
<evidence type="ECO:0000313" key="2">
    <source>
        <dbReference type="EMBL" id="SMQ65045.1"/>
    </source>
</evidence>
<dbReference type="SUPFAM" id="SSF51556">
    <property type="entry name" value="Metallo-dependent hydrolases"/>
    <property type="match status" value="1"/>
</dbReference>
<dbReference type="GO" id="GO:0016810">
    <property type="term" value="F:hydrolase activity, acting on carbon-nitrogen (but not peptide) bonds"/>
    <property type="evidence" value="ECO:0007669"/>
    <property type="project" value="InterPro"/>
</dbReference>
<dbReference type="Gene3D" id="2.30.40.10">
    <property type="entry name" value="Urease, subunit C, domain 1"/>
    <property type="match status" value="1"/>
</dbReference>
<dbReference type="OrthoDB" id="9782972at2"/>
<dbReference type="Gene3D" id="3.40.50.10910">
    <property type="entry name" value="Amidohydrolase"/>
    <property type="match status" value="1"/>
</dbReference>
<dbReference type="Proteomes" id="UP000194450">
    <property type="component" value="Unassembled WGS sequence"/>
</dbReference>
<dbReference type="PANTHER" id="PTHR43135:SF3">
    <property type="entry name" value="ALPHA-D-RIBOSE 1-METHYLPHOSPHONATE 5-TRIPHOSPHATE DIPHOSPHATASE"/>
    <property type="match status" value="1"/>
</dbReference>
<keyword evidence="3" id="KW-1185">Reference proteome</keyword>
<dbReference type="InterPro" id="IPR051781">
    <property type="entry name" value="Metallo-dep_Hydrolase"/>
</dbReference>
<protein>
    <submittedName>
        <fullName evidence="2">Imidazolonepropionase</fullName>
    </submittedName>
</protein>
<name>A0A1Y6EQR9_9GAMM</name>
<gene>
    <name evidence="2" type="ORF">SAMN06297229_1168</name>
</gene>
<dbReference type="RefSeq" id="WP_086434272.1">
    <property type="nucleotide sequence ID" value="NZ_FXWH01000001.1"/>
</dbReference>
<dbReference type="Gene3D" id="1.20.58.520">
    <property type="entry name" value="Amidohydrolase"/>
    <property type="match status" value="1"/>
</dbReference>
<proteinExistence type="predicted"/>
<dbReference type="InterPro" id="IPR006680">
    <property type="entry name" value="Amidohydro-rel"/>
</dbReference>
<organism evidence="2 3">
    <name type="scientific">Pseudidiomarina planktonica</name>
    <dbReference type="NCBI Taxonomy" id="1323738"/>
    <lineage>
        <taxon>Bacteria</taxon>
        <taxon>Pseudomonadati</taxon>
        <taxon>Pseudomonadota</taxon>
        <taxon>Gammaproteobacteria</taxon>
        <taxon>Alteromonadales</taxon>
        <taxon>Idiomarinaceae</taxon>
        <taxon>Pseudidiomarina</taxon>
    </lineage>
</organism>
<dbReference type="InterPro" id="IPR032466">
    <property type="entry name" value="Metal_Hydrolase"/>
</dbReference>
<feature type="domain" description="Amidohydrolase-related" evidence="1">
    <location>
        <begin position="81"/>
        <end position="414"/>
    </location>
</feature>
<evidence type="ECO:0000313" key="3">
    <source>
        <dbReference type="Proteomes" id="UP000194450"/>
    </source>
</evidence>
<reference evidence="3" key="1">
    <citation type="submission" date="2017-04" db="EMBL/GenBank/DDBJ databases">
        <authorList>
            <person name="Varghese N."/>
            <person name="Submissions S."/>
        </authorList>
    </citation>
    <scope>NUCLEOTIDE SEQUENCE [LARGE SCALE GENOMIC DNA]</scope>
</reference>
<dbReference type="Gene3D" id="3.30.110.90">
    <property type="entry name" value="Amidohydrolase"/>
    <property type="match status" value="1"/>
</dbReference>
<dbReference type="EMBL" id="FXWH01000001">
    <property type="protein sequence ID" value="SMQ65045.1"/>
    <property type="molecule type" value="Genomic_DNA"/>
</dbReference>
<dbReference type="SUPFAM" id="SSF51338">
    <property type="entry name" value="Composite domain of metallo-dependent hydrolases"/>
    <property type="match status" value="1"/>
</dbReference>
<dbReference type="Pfam" id="PF01979">
    <property type="entry name" value="Amidohydro_1"/>
    <property type="match status" value="1"/>
</dbReference>
<dbReference type="PANTHER" id="PTHR43135">
    <property type="entry name" value="ALPHA-D-RIBOSE 1-METHYLPHOSPHONATE 5-TRIPHOSPHATE DIPHOSPHATASE"/>
    <property type="match status" value="1"/>
</dbReference>
<sequence>MKVKLVLLIILIAIIAGLFLLPEPEEQPTASQNTFALGPVNVFNGTEVLPLSYVIVIDGVITGIQPRPPGGEVIDGKNAWLLPGLIDAHVHVWGDALERQLAHGVTTVIDMFGHPSTLQKEKELRDQFQISRSATMYGAGYLVTGPKGHGTQFGIQVPVMNGAEDAKRVVAERIDSGSDFIKAVYTSPTAVYEHAPSISLEELEAVIRAGHERDQLVVVHVSDHQSALDAVQAGADGLVHSFFDKVASDQLLSEIKQRDTFVIPTLTFYEGMLRGTSTETLLLNNPEFEISAQAKQSLSMKIPGQFPEHFFTNLISSTTRMHEAGIRLLVGTDAPNPNTAHGWSIVVEMSLFAEAGIPAQQILTAATAATANAFGIADRGMIASGYRADFILLERNPLEDLTALQQPQAVYKNGFKVGRER</sequence>
<evidence type="ECO:0000259" key="1">
    <source>
        <dbReference type="Pfam" id="PF01979"/>
    </source>
</evidence>
<accession>A0A1Y6EQR9</accession>
<dbReference type="InterPro" id="IPR011059">
    <property type="entry name" value="Metal-dep_hydrolase_composite"/>
</dbReference>